<dbReference type="Proteomes" id="UP001066276">
    <property type="component" value="Chromosome 7"/>
</dbReference>
<dbReference type="AlphaFoldDB" id="A0AAV7PIX0"/>
<evidence type="ECO:0000313" key="2">
    <source>
        <dbReference type="Proteomes" id="UP001066276"/>
    </source>
</evidence>
<name>A0AAV7PIX0_PLEWA</name>
<feature type="non-terminal residue" evidence="1">
    <location>
        <position position="49"/>
    </location>
</feature>
<accession>A0AAV7PIX0</accession>
<feature type="non-terminal residue" evidence="1">
    <location>
        <position position="1"/>
    </location>
</feature>
<gene>
    <name evidence="1" type="ORF">NDU88_005560</name>
</gene>
<keyword evidence="2" id="KW-1185">Reference proteome</keyword>
<dbReference type="EMBL" id="JANPWB010000011">
    <property type="protein sequence ID" value="KAJ1127157.1"/>
    <property type="molecule type" value="Genomic_DNA"/>
</dbReference>
<reference evidence="1" key="1">
    <citation type="journal article" date="2022" name="bioRxiv">
        <title>Sequencing and chromosome-scale assembly of the giantPleurodeles waltlgenome.</title>
        <authorList>
            <person name="Brown T."/>
            <person name="Elewa A."/>
            <person name="Iarovenko S."/>
            <person name="Subramanian E."/>
            <person name="Araus A.J."/>
            <person name="Petzold A."/>
            <person name="Susuki M."/>
            <person name="Suzuki K.-i.T."/>
            <person name="Hayashi T."/>
            <person name="Toyoda A."/>
            <person name="Oliveira C."/>
            <person name="Osipova E."/>
            <person name="Leigh N.D."/>
            <person name="Simon A."/>
            <person name="Yun M.H."/>
        </authorList>
    </citation>
    <scope>NUCLEOTIDE SEQUENCE</scope>
    <source>
        <strain evidence="1">20211129_DDA</strain>
        <tissue evidence="1">Liver</tissue>
    </source>
</reference>
<protein>
    <submittedName>
        <fullName evidence="1">Uncharacterized protein</fullName>
    </submittedName>
</protein>
<evidence type="ECO:0000313" key="1">
    <source>
        <dbReference type="EMBL" id="KAJ1127157.1"/>
    </source>
</evidence>
<comment type="caution">
    <text evidence="1">The sequence shown here is derived from an EMBL/GenBank/DDBJ whole genome shotgun (WGS) entry which is preliminary data.</text>
</comment>
<sequence length="49" mass="5682">LALCRLKPRDINAARHQPSLSCDLGCVEVHVHLQRSRSSYSEEHEVFFF</sequence>
<proteinExistence type="predicted"/>
<organism evidence="1 2">
    <name type="scientific">Pleurodeles waltl</name>
    <name type="common">Iberian ribbed newt</name>
    <dbReference type="NCBI Taxonomy" id="8319"/>
    <lineage>
        <taxon>Eukaryota</taxon>
        <taxon>Metazoa</taxon>
        <taxon>Chordata</taxon>
        <taxon>Craniata</taxon>
        <taxon>Vertebrata</taxon>
        <taxon>Euteleostomi</taxon>
        <taxon>Amphibia</taxon>
        <taxon>Batrachia</taxon>
        <taxon>Caudata</taxon>
        <taxon>Salamandroidea</taxon>
        <taxon>Salamandridae</taxon>
        <taxon>Pleurodelinae</taxon>
        <taxon>Pleurodeles</taxon>
    </lineage>
</organism>